<sequence length="99" mass="11208">MFLFASSDSSAETEIAKAESISRRNHLLDEMRWRGLGMLQAWARQSVVARELNVNLSVIQRLWNHYQRTKTPEEDMGLDAGESQQRQTIATSCNVPDAG</sequence>
<feature type="compositionally biased region" description="Polar residues" evidence="1">
    <location>
        <begin position="82"/>
        <end position="99"/>
    </location>
</feature>
<keyword evidence="3" id="KW-1185">Reference proteome</keyword>
<gene>
    <name evidence="2" type="ORF">AVEN_208776_1</name>
</gene>
<feature type="region of interest" description="Disordered" evidence="1">
    <location>
        <begin position="73"/>
        <end position="99"/>
    </location>
</feature>
<evidence type="ECO:0000313" key="2">
    <source>
        <dbReference type="EMBL" id="GBO13059.1"/>
    </source>
</evidence>
<evidence type="ECO:0000256" key="1">
    <source>
        <dbReference type="SAM" id="MobiDB-lite"/>
    </source>
</evidence>
<organism evidence="2 3">
    <name type="scientific">Araneus ventricosus</name>
    <name type="common">Orbweaver spider</name>
    <name type="synonym">Epeira ventricosa</name>
    <dbReference type="NCBI Taxonomy" id="182803"/>
    <lineage>
        <taxon>Eukaryota</taxon>
        <taxon>Metazoa</taxon>
        <taxon>Ecdysozoa</taxon>
        <taxon>Arthropoda</taxon>
        <taxon>Chelicerata</taxon>
        <taxon>Arachnida</taxon>
        <taxon>Araneae</taxon>
        <taxon>Araneomorphae</taxon>
        <taxon>Entelegynae</taxon>
        <taxon>Araneoidea</taxon>
        <taxon>Araneidae</taxon>
        <taxon>Araneus</taxon>
    </lineage>
</organism>
<dbReference type="AlphaFoldDB" id="A0A4Y2UJ34"/>
<reference evidence="2 3" key="1">
    <citation type="journal article" date="2019" name="Sci. Rep.">
        <title>Orb-weaving spider Araneus ventricosus genome elucidates the spidroin gene catalogue.</title>
        <authorList>
            <person name="Kono N."/>
            <person name="Nakamura H."/>
            <person name="Ohtoshi R."/>
            <person name="Moran D.A.P."/>
            <person name="Shinohara A."/>
            <person name="Yoshida Y."/>
            <person name="Fujiwara M."/>
            <person name="Mori M."/>
            <person name="Tomita M."/>
            <person name="Arakawa K."/>
        </authorList>
    </citation>
    <scope>NUCLEOTIDE SEQUENCE [LARGE SCALE GENOMIC DNA]</scope>
</reference>
<dbReference type="EMBL" id="BGPR01037464">
    <property type="protein sequence ID" value="GBO13059.1"/>
    <property type="molecule type" value="Genomic_DNA"/>
</dbReference>
<name>A0A4Y2UJ34_ARAVE</name>
<evidence type="ECO:0000313" key="3">
    <source>
        <dbReference type="Proteomes" id="UP000499080"/>
    </source>
</evidence>
<comment type="caution">
    <text evidence="2">The sequence shown here is derived from an EMBL/GenBank/DDBJ whole genome shotgun (WGS) entry which is preliminary data.</text>
</comment>
<accession>A0A4Y2UJ34</accession>
<dbReference type="Proteomes" id="UP000499080">
    <property type="component" value="Unassembled WGS sequence"/>
</dbReference>
<proteinExistence type="predicted"/>
<protein>
    <submittedName>
        <fullName evidence="2">Uncharacterized protein</fullName>
    </submittedName>
</protein>